<evidence type="ECO:0000256" key="14">
    <source>
        <dbReference type="ARBA" id="ARBA00049296"/>
    </source>
</evidence>
<comment type="catalytic activity">
    <reaction evidence="1">
        <text>9-(9Z-hexadecenoyloxy)-octadecanoate + H2O = (9Z)-hexadecenoate + 9-hydroxy-octadecanoate + H(+)</text>
        <dbReference type="Rhea" id="RHEA:52068"/>
        <dbReference type="ChEBI" id="CHEBI:15377"/>
        <dbReference type="ChEBI" id="CHEBI:15378"/>
        <dbReference type="ChEBI" id="CHEBI:32372"/>
        <dbReference type="ChEBI" id="CHEBI:136286"/>
        <dbReference type="ChEBI" id="CHEBI:136309"/>
    </reaction>
    <physiologicalReaction direction="left-to-right" evidence="1">
        <dbReference type="Rhea" id="RHEA:52069"/>
    </physiologicalReaction>
</comment>
<evidence type="ECO:0000256" key="17">
    <source>
        <dbReference type="SAM" id="Phobius"/>
    </source>
</evidence>
<evidence type="ECO:0000256" key="6">
    <source>
        <dbReference type="ARBA" id="ARBA00023136"/>
    </source>
</evidence>
<evidence type="ECO:0000256" key="7">
    <source>
        <dbReference type="ARBA" id="ARBA00047368"/>
    </source>
</evidence>
<evidence type="ECO:0000256" key="3">
    <source>
        <dbReference type="ARBA" id="ARBA00009300"/>
    </source>
</evidence>
<keyword evidence="19" id="KW-1185">Reference proteome</keyword>
<proteinExistence type="inferred from homology"/>
<protein>
    <recommendedName>
        <fullName evidence="20">Androgen-dependent TFPI-regulating protein</fullName>
    </recommendedName>
</protein>
<evidence type="ECO:0000256" key="1">
    <source>
        <dbReference type="ARBA" id="ARBA00000923"/>
    </source>
</evidence>
<comment type="catalytic activity">
    <reaction evidence="10">
        <text>12-octadecanoyloxy-octadecanoate + H2O = 12-hydroxyoctadecanoate + octadecanoate + H(+)</text>
        <dbReference type="Rhea" id="RHEA:52080"/>
        <dbReference type="ChEBI" id="CHEBI:15377"/>
        <dbReference type="ChEBI" id="CHEBI:15378"/>
        <dbReference type="ChEBI" id="CHEBI:25629"/>
        <dbReference type="ChEBI" id="CHEBI:84201"/>
        <dbReference type="ChEBI" id="CHEBI:136330"/>
    </reaction>
    <physiologicalReaction direction="left-to-right" evidence="10">
        <dbReference type="Rhea" id="RHEA:52081"/>
    </physiologicalReaction>
</comment>
<comment type="catalytic activity">
    <reaction evidence="12">
        <text>9-(9Z-octadecenoyloxy)-octadecanoate + H2O = 9-hydroxy-octadecanoate + (9Z)-octadecenoate + H(+)</text>
        <dbReference type="Rhea" id="RHEA:52048"/>
        <dbReference type="ChEBI" id="CHEBI:15377"/>
        <dbReference type="ChEBI" id="CHEBI:15378"/>
        <dbReference type="ChEBI" id="CHEBI:30823"/>
        <dbReference type="ChEBI" id="CHEBI:136282"/>
        <dbReference type="ChEBI" id="CHEBI:136286"/>
    </reaction>
    <physiologicalReaction direction="left-to-right" evidence="12">
        <dbReference type="Rhea" id="RHEA:52049"/>
    </physiologicalReaction>
</comment>
<evidence type="ECO:0000256" key="9">
    <source>
        <dbReference type="ARBA" id="ARBA00047863"/>
    </source>
</evidence>
<evidence type="ECO:0000256" key="4">
    <source>
        <dbReference type="ARBA" id="ARBA00022692"/>
    </source>
</evidence>
<name>A0AAV8Y2W8_9CUCU</name>
<evidence type="ECO:0000256" key="5">
    <source>
        <dbReference type="ARBA" id="ARBA00022989"/>
    </source>
</evidence>
<evidence type="ECO:0000256" key="10">
    <source>
        <dbReference type="ARBA" id="ARBA00048680"/>
    </source>
</evidence>
<reference evidence="18" key="1">
    <citation type="journal article" date="2023" name="Insect Mol. Biol.">
        <title>Genome sequencing provides insights into the evolution of gene families encoding plant cell wall-degrading enzymes in longhorned beetles.</title>
        <authorList>
            <person name="Shin N.R."/>
            <person name="Okamura Y."/>
            <person name="Kirsch R."/>
            <person name="Pauchet Y."/>
        </authorList>
    </citation>
    <scope>NUCLEOTIDE SEQUENCE</scope>
    <source>
        <strain evidence="18">AMC_N1</strain>
    </source>
</reference>
<organism evidence="18 19">
    <name type="scientific">Aromia moschata</name>
    <dbReference type="NCBI Taxonomy" id="1265417"/>
    <lineage>
        <taxon>Eukaryota</taxon>
        <taxon>Metazoa</taxon>
        <taxon>Ecdysozoa</taxon>
        <taxon>Arthropoda</taxon>
        <taxon>Hexapoda</taxon>
        <taxon>Insecta</taxon>
        <taxon>Pterygota</taxon>
        <taxon>Neoptera</taxon>
        <taxon>Endopterygota</taxon>
        <taxon>Coleoptera</taxon>
        <taxon>Polyphaga</taxon>
        <taxon>Cucujiformia</taxon>
        <taxon>Chrysomeloidea</taxon>
        <taxon>Cerambycidae</taxon>
        <taxon>Cerambycinae</taxon>
        <taxon>Callichromatini</taxon>
        <taxon>Aromia</taxon>
    </lineage>
</organism>
<feature type="transmembrane region" description="Helical" evidence="17">
    <location>
        <begin position="146"/>
        <end position="166"/>
    </location>
</feature>
<evidence type="ECO:0008006" key="20">
    <source>
        <dbReference type="Google" id="ProtNLM"/>
    </source>
</evidence>
<keyword evidence="6 17" id="KW-0472">Membrane</keyword>
<dbReference type="GO" id="GO:0012505">
    <property type="term" value="C:endomembrane system"/>
    <property type="evidence" value="ECO:0007669"/>
    <property type="project" value="UniProtKB-SubCell"/>
</dbReference>
<keyword evidence="5 17" id="KW-1133">Transmembrane helix</keyword>
<feature type="transmembrane region" description="Helical" evidence="17">
    <location>
        <begin position="61"/>
        <end position="84"/>
    </location>
</feature>
<accession>A0AAV8Y2W8</accession>
<comment type="catalytic activity">
    <reaction evidence="13">
        <text>9-octadecanoyloxy-octadecanoate + H2O = 9-hydroxy-octadecanoate + octadecanoate + H(+)</text>
        <dbReference type="Rhea" id="RHEA:52096"/>
        <dbReference type="ChEBI" id="CHEBI:15377"/>
        <dbReference type="ChEBI" id="CHEBI:15378"/>
        <dbReference type="ChEBI" id="CHEBI:25629"/>
        <dbReference type="ChEBI" id="CHEBI:136286"/>
        <dbReference type="ChEBI" id="CHEBI:136373"/>
    </reaction>
    <physiologicalReaction direction="left-to-right" evidence="13">
        <dbReference type="Rhea" id="RHEA:52097"/>
    </physiologicalReaction>
</comment>
<comment type="caution">
    <text evidence="18">The sequence shown here is derived from an EMBL/GenBank/DDBJ whole genome shotgun (WGS) entry which is preliminary data.</text>
</comment>
<comment type="catalytic activity">
    <reaction evidence="9">
        <text>9-hexadecanoyloxy-octadecanoate + H2O = 9-hydroxy-octadecanoate + hexadecanoate + H(+)</text>
        <dbReference type="Rhea" id="RHEA:52052"/>
        <dbReference type="ChEBI" id="CHEBI:7896"/>
        <dbReference type="ChEBI" id="CHEBI:15377"/>
        <dbReference type="ChEBI" id="CHEBI:15378"/>
        <dbReference type="ChEBI" id="CHEBI:83670"/>
        <dbReference type="ChEBI" id="CHEBI:136286"/>
    </reaction>
    <physiologicalReaction direction="left-to-right" evidence="9">
        <dbReference type="Rhea" id="RHEA:52053"/>
    </physiologicalReaction>
</comment>
<comment type="catalytic activity">
    <reaction evidence="7">
        <text>12-hexadecanoyloxy-octadecanoate + H2O = 12-hydroxyoctadecanoate + hexadecanoate + H(+)</text>
        <dbReference type="Rhea" id="RHEA:52056"/>
        <dbReference type="ChEBI" id="CHEBI:7896"/>
        <dbReference type="ChEBI" id="CHEBI:15377"/>
        <dbReference type="ChEBI" id="CHEBI:15378"/>
        <dbReference type="ChEBI" id="CHEBI:83677"/>
        <dbReference type="ChEBI" id="CHEBI:84201"/>
    </reaction>
    <physiologicalReaction direction="left-to-right" evidence="7">
        <dbReference type="Rhea" id="RHEA:52057"/>
    </physiologicalReaction>
</comment>
<comment type="subcellular location">
    <subcellularLocation>
        <location evidence="2">Endomembrane system</location>
        <topology evidence="2">Multi-pass membrane protein</topology>
    </subcellularLocation>
</comment>
<dbReference type="Proteomes" id="UP001162162">
    <property type="component" value="Unassembled WGS sequence"/>
</dbReference>
<dbReference type="GO" id="GO:0016020">
    <property type="term" value="C:membrane"/>
    <property type="evidence" value="ECO:0007669"/>
    <property type="project" value="InterPro"/>
</dbReference>
<dbReference type="PANTHER" id="PTHR10989:SF16">
    <property type="entry name" value="AT02829P-RELATED"/>
    <property type="match status" value="1"/>
</dbReference>
<gene>
    <name evidence="18" type="ORF">NQ318_011213</name>
</gene>
<comment type="catalytic activity">
    <reaction evidence="11">
        <text>12-(9Z-octadecenoyloxy)-octadecanoate + H2O = 12-hydroxyoctadecanoate + (9Z)-octadecenoate + H(+)</text>
        <dbReference type="Rhea" id="RHEA:52060"/>
        <dbReference type="ChEBI" id="CHEBI:15377"/>
        <dbReference type="ChEBI" id="CHEBI:15378"/>
        <dbReference type="ChEBI" id="CHEBI:30823"/>
        <dbReference type="ChEBI" id="CHEBI:84201"/>
        <dbReference type="ChEBI" id="CHEBI:136302"/>
    </reaction>
    <physiologicalReaction direction="left-to-right" evidence="11">
        <dbReference type="Rhea" id="RHEA:52061"/>
    </physiologicalReaction>
</comment>
<evidence type="ECO:0000256" key="11">
    <source>
        <dbReference type="ARBA" id="ARBA00048701"/>
    </source>
</evidence>
<comment type="catalytic activity">
    <reaction evidence="15">
        <text>13-(9Z-hexadecenoyloxy)-octadecanoate + H2O = 13-hydroxy-octadecanoate + (9Z)-hexadecenoate + H(+)</text>
        <dbReference type="Rhea" id="RHEA:52076"/>
        <dbReference type="ChEBI" id="CHEBI:15377"/>
        <dbReference type="ChEBI" id="CHEBI:15378"/>
        <dbReference type="ChEBI" id="CHEBI:32372"/>
        <dbReference type="ChEBI" id="CHEBI:136304"/>
        <dbReference type="ChEBI" id="CHEBI:136315"/>
    </reaction>
    <physiologicalReaction direction="left-to-right" evidence="15">
        <dbReference type="Rhea" id="RHEA:52077"/>
    </physiologicalReaction>
</comment>
<evidence type="ECO:0000256" key="15">
    <source>
        <dbReference type="ARBA" id="ARBA00049322"/>
    </source>
</evidence>
<dbReference type="InterPro" id="IPR006838">
    <property type="entry name" value="ADTRP_AIG1"/>
</dbReference>
<evidence type="ECO:0000256" key="12">
    <source>
        <dbReference type="ARBA" id="ARBA00048800"/>
    </source>
</evidence>
<dbReference type="Pfam" id="PF04750">
    <property type="entry name" value="Far-17a_AIG1"/>
    <property type="match status" value="1"/>
</dbReference>
<comment type="catalytic activity">
    <reaction evidence="14">
        <text>13-(9Z-octadecenoyloxy)-octadecanoate + H2O = 13-hydroxy-octadecanoate + (9Z)-octadecenoate + H(+)</text>
        <dbReference type="Rhea" id="RHEA:52064"/>
        <dbReference type="ChEBI" id="CHEBI:15377"/>
        <dbReference type="ChEBI" id="CHEBI:15378"/>
        <dbReference type="ChEBI" id="CHEBI:30823"/>
        <dbReference type="ChEBI" id="CHEBI:136303"/>
        <dbReference type="ChEBI" id="CHEBI:136304"/>
    </reaction>
    <physiologicalReaction direction="left-to-right" evidence="14">
        <dbReference type="Rhea" id="RHEA:52065"/>
    </physiologicalReaction>
</comment>
<dbReference type="PANTHER" id="PTHR10989">
    <property type="entry name" value="ANDROGEN-INDUCED PROTEIN 1-RELATED"/>
    <property type="match status" value="1"/>
</dbReference>
<evidence type="ECO:0000313" key="18">
    <source>
        <dbReference type="EMBL" id="KAJ8945232.1"/>
    </source>
</evidence>
<evidence type="ECO:0000313" key="19">
    <source>
        <dbReference type="Proteomes" id="UP001162162"/>
    </source>
</evidence>
<comment type="catalytic activity">
    <reaction evidence="16">
        <text>12-(9Z-hexadecenoyloxy)-octadecanoate + H2O = 12-hydroxyoctadecanoate + (9Z)-hexadecenoate + H(+)</text>
        <dbReference type="Rhea" id="RHEA:52072"/>
        <dbReference type="ChEBI" id="CHEBI:15377"/>
        <dbReference type="ChEBI" id="CHEBI:15378"/>
        <dbReference type="ChEBI" id="CHEBI:32372"/>
        <dbReference type="ChEBI" id="CHEBI:84201"/>
        <dbReference type="ChEBI" id="CHEBI:136312"/>
    </reaction>
    <physiologicalReaction direction="left-to-right" evidence="16">
        <dbReference type="Rhea" id="RHEA:52073"/>
    </physiologicalReaction>
</comment>
<feature type="transmembrane region" description="Helical" evidence="17">
    <location>
        <begin position="105"/>
        <end position="126"/>
    </location>
</feature>
<dbReference type="AlphaFoldDB" id="A0AAV8Y2W8"/>
<comment type="catalytic activity">
    <reaction evidence="8">
        <text>13-octadecanoyloxy-octadecanoate + H2O = 13-hydroxy-octadecanoate + octadecanoate + H(+)</text>
        <dbReference type="Rhea" id="RHEA:52084"/>
        <dbReference type="ChEBI" id="CHEBI:15377"/>
        <dbReference type="ChEBI" id="CHEBI:15378"/>
        <dbReference type="ChEBI" id="CHEBI:25629"/>
        <dbReference type="ChEBI" id="CHEBI:136304"/>
        <dbReference type="ChEBI" id="CHEBI:136335"/>
    </reaction>
    <physiologicalReaction direction="left-to-right" evidence="8">
        <dbReference type="Rhea" id="RHEA:52085"/>
    </physiologicalReaction>
</comment>
<evidence type="ECO:0000256" key="2">
    <source>
        <dbReference type="ARBA" id="ARBA00004127"/>
    </source>
</evidence>
<evidence type="ECO:0000256" key="16">
    <source>
        <dbReference type="ARBA" id="ARBA00049428"/>
    </source>
</evidence>
<sequence>MQEGILRPHSNNMPNTRIRNIIGPVFHVAVCMHHIYTIFYSNKEKDFSKATDQRVVLLEQFAPLFFTSWNMIIQTIYFLLAMFYDILHIFSLSKGLEEKLMLYKGYIFTSLVFPCSMFVSTMFWGVYSINRDWVLPESFDEFVPDWLNHCLHTNIVVVLVIEVLIVNQLLPTFKSAFIGLSVLSESITPLRSSQYY</sequence>
<dbReference type="EMBL" id="JAPWTK010000224">
    <property type="protein sequence ID" value="KAJ8945232.1"/>
    <property type="molecule type" value="Genomic_DNA"/>
</dbReference>
<comment type="similarity">
    <text evidence="3">Belongs to the AIG1 family.</text>
</comment>
<feature type="transmembrane region" description="Helical" evidence="17">
    <location>
        <begin position="21"/>
        <end position="41"/>
    </location>
</feature>
<evidence type="ECO:0000256" key="13">
    <source>
        <dbReference type="ARBA" id="ARBA00049221"/>
    </source>
</evidence>
<keyword evidence="4 17" id="KW-0812">Transmembrane</keyword>
<evidence type="ECO:0000256" key="8">
    <source>
        <dbReference type="ARBA" id="ARBA00047427"/>
    </source>
</evidence>